<proteinExistence type="inferred from homology"/>
<protein>
    <recommendedName>
        <fullName evidence="4">Ribosome biogenesis protein NOP53</fullName>
    </recommendedName>
</protein>
<evidence type="ECO:0000256" key="3">
    <source>
        <dbReference type="ARBA" id="ARBA00008838"/>
    </source>
</evidence>
<evidence type="ECO:0000256" key="4">
    <source>
        <dbReference type="ARBA" id="ARBA00018339"/>
    </source>
</evidence>
<dbReference type="Proteomes" id="UP001151582">
    <property type="component" value="Unassembled WGS sequence"/>
</dbReference>
<evidence type="ECO:0000313" key="9">
    <source>
        <dbReference type="Proteomes" id="UP001151582"/>
    </source>
</evidence>
<dbReference type="InterPro" id="IPR011687">
    <property type="entry name" value="Nop53/GLTSCR2"/>
</dbReference>
<dbReference type="GO" id="GO:0008097">
    <property type="term" value="F:5S rRNA binding"/>
    <property type="evidence" value="ECO:0007669"/>
    <property type="project" value="TreeGrafter"/>
</dbReference>
<comment type="caution">
    <text evidence="8">The sequence shown here is derived from an EMBL/GenBank/DDBJ whole genome shotgun (WGS) entry which is preliminary data.</text>
</comment>
<dbReference type="GO" id="GO:0005654">
    <property type="term" value="C:nucleoplasm"/>
    <property type="evidence" value="ECO:0007669"/>
    <property type="project" value="UniProtKB-SubCell"/>
</dbReference>
<dbReference type="GO" id="GO:0006364">
    <property type="term" value="P:rRNA processing"/>
    <property type="evidence" value="ECO:0007669"/>
    <property type="project" value="TreeGrafter"/>
</dbReference>
<comment type="subcellular location">
    <subcellularLocation>
        <location evidence="1">Nucleus</location>
        <location evidence="1">Nucleolus</location>
    </subcellularLocation>
    <subcellularLocation>
        <location evidence="2">Nucleus</location>
        <location evidence="2">Nucleoplasm</location>
    </subcellularLocation>
</comment>
<keyword evidence="6" id="KW-0539">Nucleus</keyword>
<comment type="similarity">
    <text evidence="3">Belongs to the NOP53 family.</text>
</comment>
<sequence>MPLVPSRPSKDTPAAAPKQRSRKGKKAWRKNIDLNDIETGLENSRADERLGGGKLHERANEALFQIDTGGDDKGMVVDAVITFNDTS</sequence>
<keyword evidence="5" id="KW-0690">Ribosome biogenesis</keyword>
<dbReference type="EMBL" id="JANBQB010000008">
    <property type="protein sequence ID" value="KAJ1984919.1"/>
    <property type="molecule type" value="Genomic_DNA"/>
</dbReference>
<dbReference type="GO" id="GO:0000027">
    <property type="term" value="P:ribosomal large subunit assembly"/>
    <property type="evidence" value="ECO:0007669"/>
    <property type="project" value="TreeGrafter"/>
</dbReference>
<evidence type="ECO:0000256" key="2">
    <source>
        <dbReference type="ARBA" id="ARBA00004642"/>
    </source>
</evidence>
<evidence type="ECO:0000256" key="5">
    <source>
        <dbReference type="ARBA" id="ARBA00022517"/>
    </source>
</evidence>
<dbReference type="PANTHER" id="PTHR14211">
    <property type="entry name" value="GLIOMA SUPPRESSOR CANDIDATE REGION GENE 2"/>
    <property type="match status" value="1"/>
</dbReference>
<accession>A0A9W8BAJ7</accession>
<feature type="region of interest" description="Disordered" evidence="7">
    <location>
        <begin position="1"/>
        <end position="31"/>
    </location>
</feature>
<evidence type="ECO:0000313" key="8">
    <source>
        <dbReference type="EMBL" id="KAJ1984919.1"/>
    </source>
</evidence>
<reference evidence="8" key="1">
    <citation type="submission" date="2022-07" db="EMBL/GenBank/DDBJ databases">
        <title>Phylogenomic reconstructions and comparative analyses of Kickxellomycotina fungi.</title>
        <authorList>
            <person name="Reynolds N.K."/>
            <person name="Stajich J.E."/>
            <person name="Barry K."/>
            <person name="Grigoriev I.V."/>
            <person name="Crous P."/>
            <person name="Smith M.E."/>
        </authorList>
    </citation>
    <scope>NUCLEOTIDE SEQUENCE</scope>
    <source>
        <strain evidence="8">RSA 567</strain>
    </source>
</reference>
<feature type="compositionally biased region" description="Basic residues" evidence="7">
    <location>
        <begin position="19"/>
        <end position="29"/>
    </location>
</feature>
<gene>
    <name evidence="8" type="primary">RRP16</name>
    <name evidence="8" type="ORF">H4R34_000370</name>
</gene>
<evidence type="ECO:0000256" key="6">
    <source>
        <dbReference type="ARBA" id="ARBA00023242"/>
    </source>
</evidence>
<dbReference type="PANTHER" id="PTHR14211:SF7">
    <property type="entry name" value="RIBOSOME BIOGENESIS PROTEIN NOP53"/>
    <property type="match status" value="1"/>
</dbReference>
<evidence type="ECO:0000256" key="7">
    <source>
        <dbReference type="SAM" id="MobiDB-lite"/>
    </source>
</evidence>
<dbReference type="AlphaFoldDB" id="A0A9W8BAJ7"/>
<dbReference type="OrthoDB" id="5072at2759"/>
<organism evidence="8 9">
    <name type="scientific">Dimargaris verticillata</name>
    <dbReference type="NCBI Taxonomy" id="2761393"/>
    <lineage>
        <taxon>Eukaryota</taxon>
        <taxon>Fungi</taxon>
        <taxon>Fungi incertae sedis</taxon>
        <taxon>Zoopagomycota</taxon>
        <taxon>Kickxellomycotina</taxon>
        <taxon>Dimargaritomycetes</taxon>
        <taxon>Dimargaritales</taxon>
        <taxon>Dimargaritaceae</taxon>
        <taxon>Dimargaris</taxon>
    </lineage>
</organism>
<dbReference type="Pfam" id="PF07767">
    <property type="entry name" value="Nop53"/>
    <property type="match status" value="1"/>
</dbReference>
<keyword evidence="9" id="KW-1185">Reference proteome</keyword>
<evidence type="ECO:0000256" key="1">
    <source>
        <dbReference type="ARBA" id="ARBA00004604"/>
    </source>
</evidence>
<name>A0A9W8BAJ7_9FUNG</name>
<dbReference type="GO" id="GO:0005730">
    <property type="term" value="C:nucleolus"/>
    <property type="evidence" value="ECO:0007669"/>
    <property type="project" value="UniProtKB-SubCell"/>
</dbReference>